<dbReference type="PROSITE" id="PS50213">
    <property type="entry name" value="FAS1"/>
    <property type="match status" value="1"/>
</dbReference>
<evidence type="ECO:0000313" key="5">
    <source>
        <dbReference type="RefSeq" id="XP_033575606.1"/>
    </source>
</evidence>
<sequence>MKAQILFGYPAAAICLALTASAHSRPLSSFLKSLHIRGNQSPLTDPPNIAMPPTNDDKSSPEMSAGIIISDVMGKTQDIAIFSGLTRDIDSVSERLDDASQNATVLAPDNGAMRSLPRKPWEDPKEYNALGENAYKGEAGEDRAHRNMRRFVEAHIVPESPWTEHHKVQTLNGNTIWYESKGGKKMVCLVIQPGNIEVLSIADKVGNGEVWILKNVTIPQLARYPVSSTPRSTDIIFLNLAFPFQLEASKILVLQSSIDKPHTARPDQYQQPHPLDHLTAMTTDGQDLLICYTCGTQFDVPLQFGSPLKGCRICEDPRQYVPPGGQVWTTLGQLKGKHENFFEQDPTNEKISFITTEPKCGIGERAILLQTPNGNVLWDLIAFIDQKTIDFITSKGGLSAIVISHPHFYTTHLEWARIFNCPVYVAAEDSQWLNRADHLNARRLIEGPTETIVPDVTAVKVGGHFDGSMVLHWDKKLFIADSMYTVPSAQTPSPRQSGTSSYSFMWSIPNMIPLPPSKIHDIWKALQPLEFEATYGGFTGQDVRGSDVKKRVLESMQIQVKSSGHPEHSLLLEKVT</sequence>
<dbReference type="PANTHER" id="PTHR36839:SF1">
    <property type="entry name" value="METALLO-BETA-LACTAMASE FAMILY PROTEIN (AFU_ORTHOLOGUE AFUA_5G12770)"/>
    <property type="match status" value="1"/>
</dbReference>
<dbReference type="Gene3D" id="2.30.180.10">
    <property type="entry name" value="FAS1 domain"/>
    <property type="match status" value="1"/>
</dbReference>
<dbReference type="Gene3D" id="3.60.15.10">
    <property type="entry name" value="Ribonuclease Z/Hydroxyacylglutathione hydrolase-like"/>
    <property type="match status" value="1"/>
</dbReference>
<dbReference type="PANTHER" id="PTHR36839">
    <property type="entry name" value="METALLO-BETA-LACTAMASE FAMILY PROTEIN (AFU_ORTHOLOGUE AFUA_5G12770)"/>
    <property type="match status" value="1"/>
</dbReference>
<organism evidence="3">
    <name type="scientific">Mytilinidion resinicola</name>
    <dbReference type="NCBI Taxonomy" id="574789"/>
    <lineage>
        <taxon>Eukaryota</taxon>
        <taxon>Fungi</taxon>
        <taxon>Dikarya</taxon>
        <taxon>Ascomycota</taxon>
        <taxon>Pezizomycotina</taxon>
        <taxon>Dothideomycetes</taxon>
        <taxon>Pleosporomycetidae</taxon>
        <taxon>Mytilinidiales</taxon>
        <taxon>Mytilinidiaceae</taxon>
        <taxon>Mytilinidion</taxon>
    </lineage>
</organism>
<keyword evidence="4" id="KW-1185">Reference proteome</keyword>
<dbReference type="AlphaFoldDB" id="A0A6A6YIG5"/>
<dbReference type="InterPro" id="IPR001279">
    <property type="entry name" value="Metallo-B-lactamas"/>
</dbReference>
<name>A0A6A6YIG5_9PEZI</name>
<feature type="domain" description="FAS1" evidence="2">
    <location>
        <begin position="66"/>
        <end position="217"/>
    </location>
</feature>
<dbReference type="RefSeq" id="XP_033575606.1">
    <property type="nucleotide sequence ID" value="XM_033716901.1"/>
</dbReference>
<reference evidence="3 5" key="1">
    <citation type="journal article" date="2020" name="Stud. Mycol.">
        <title>101 Dothideomycetes genomes: a test case for predicting lifestyles and emergence of pathogens.</title>
        <authorList>
            <person name="Haridas S."/>
            <person name="Albert R."/>
            <person name="Binder M."/>
            <person name="Bloem J."/>
            <person name="Labutti K."/>
            <person name="Salamov A."/>
            <person name="Andreopoulos B."/>
            <person name="Baker S."/>
            <person name="Barry K."/>
            <person name="Bills G."/>
            <person name="Bluhm B."/>
            <person name="Cannon C."/>
            <person name="Castanera R."/>
            <person name="Culley D."/>
            <person name="Daum C."/>
            <person name="Ezra D."/>
            <person name="Gonzalez J."/>
            <person name="Henrissat B."/>
            <person name="Kuo A."/>
            <person name="Liang C."/>
            <person name="Lipzen A."/>
            <person name="Lutzoni F."/>
            <person name="Magnuson J."/>
            <person name="Mondo S."/>
            <person name="Nolan M."/>
            <person name="Ohm R."/>
            <person name="Pangilinan J."/>
            <person name="Park H.-J."/>
            <person name="Ramirez L."/>
            <person name="Alfaro M."/>
            <person name="Sun H."/>
            <person name="Tritt A."/>
            <person name="Yoshinaga Y."/>
            <person name="Zwiers L.-H."/>
            <person name="Turgeon B."/>
            <person name="Goodwin S."/>
            <person name="Spatafora J."/>
            <person name="Crous P."/>
            <person name="Grigoriev I."/>
        </authorList>
    </citation>
    <scope>NUCLEOTIDE SEQUENCE</scope>
    <source>
        <strain evidence="3 5">CBS 304.34</strain>
    </source>
</reference>
<dbReference type="Proteomes" id="UP000504636">
    <property type="component" value="Unplaced"/>
</dbReference>
<evidence type="ECO:0000259" key="2">
    <source>
        <dbReference type="PROSITE" id="PS50213"/>
    </source>
</evidence>
<dbReference type="SMART" id="SM00849">
    <property type="entry name" value="Lactamase_B"/>
    <property type="match status" value="1"/>
</dbReference>
<dbReference type="InterPro" id="IPR000782">
    <property type="entry name" value="FAS1_domain"/>
</dbReference>
<dbReference type="EMBL" id="MU003703">
    <property type="protein sequence ID" value="KAF2808642.1"/>
    <property type="molecule type" value="Genomic_DNA"/>
</dbReference>
<reference evidence="5" key="3">
    <citation type="submission" date="2025-04" db="UniProtKB">
        <authorList>
            <consortium name="RefSeq"/>
        </authorList>
    </citation>
    <scope>IDENTIFICATION</scope>
    <source>
        <strain evidence="5">CBS 304.34</strain>
    </source>
</reference>
<dbReference type="GeneID" id="54457794"/>
<reference evidence="5" key="2">
    <citation type="submission" date="2020-04" db="EMBL/GenBank/DDBJ databases">
        <authorList>
            <consortium name="NCBI Genome Project"/>
        </authorList>
    </citation>
    <scope>NUCLEOTIDE SEQUENCE</scope>
    <source>
        <strain evidence="5">CBS 304.34</strain>
    </source>
</reference>
<dbReference type="OrthoDB" id="17458at2759"/>
<evidence type="ECO:0000313" key="4">
    <source>
        <dbReference type="Proteomes" id="UP000504636"/>
    </source>
</evidence>
<gene>
    <name evidence="3 5" type="ORF">BDZ99DRAFT_419892</name>
</gene>
<dbReference type="SUPFAM" id="SSF82153">
    <property type="entry name" value="FAS1 domain"/>
    <property type="match status" value="1"/>
</dbReference>
<protein>
    <recommendedName>
        <fullName evidence="2">FAS1 domain-containing protein</fullName>
    </recommendedName>
</protein>
<dbReference type="InterPro" id="IPR036378">
    <property type="entry name" value="FAS1_dom_sf"/>
</dbReference>
<feature type="region of interest" description="Disordered" evidence="1">
    <location>
        <begin position="38"/>
        <end position="61"/>
    </location>
</feature>
<dbReference type="SUPFAM" id="SSF56281">
    <property type="entry name" value="Metallo-hydrolase/oxidoreductase"/>
    <property type="match status" value="1"/>
</dbReference>
<proteinExistence type="predicted"/>
<dbReference type="InterPro" id="IPR036866">
    <property type="entry name" value="RibonucZ/Hydroxyglut_hydro"/>
</dbReference>
<evidence type="ECO:0000256" key="1">
    <source>
        <dbReference type="SAM" id="MobiDB-lite"/>
    </source>
</evidence>
<evidence type="ECO:0000313" key="3">
    <source>
        <dbReference type="EMBL" id="KAF2808642.1"/>
    </source>
</evidence>
<accession>A0A6A6YIG5</accession>